<dbReference type="Proteomes" id="UP001303647">
    <property type="component" value="Unassembled WGS sequence"/>
</dbReference>
<reference evidence="3" key="1">
    <citation type="journal article" date="2023" name="Mol. Phylogenet. Evol.">
        <title>Genome-scale phylogeny and comparative genomics of the fungal order Sordariales.</title>
        <authorList>
            <person name="Hensen N."/>
            <person name="Bonometti L."/>
            <person name="Westerberg I."/>
            <person name="Brannstrom I.O."/>
            <person name="Guillou S."/>
            <person name="Cros-Aarteil S."/>
            <person name="Calhoun S."/>
            <person name="Haridas S."/>
            <person name="Kuo A."/>
            <person name="Mondo S."/>
            <person name="Pangilinan J."/>
            <person name="Riley R."/>
            <person name="LaButti K."/>
            <person name="Andreopoulos B."/>
            <person name="Lipzen A."/>
            <person name="Chen C."/>
            <person name="Yan M."/>
            <person name="Daum C."/>
            <person name="Ng V."/>
            <person name="Clum A."/>
            <person name="Steindorff A."/>
            <person name="Ohm R.A."/>
            <person name="Martin F."/>
            <person name="Silar P."/>
            <person name="Natvig D.O."/>
            <person name="Lalanne C."/>
            <person name="Gautier V."/>
            <person name="Ament-Velasquez S.L."/>
            <person name="Kruys A."/>
            <person name="Hutchinson M.I."/>
            <person name="Powell A.J."/>
            <person name="Barry K."/>
            <person name="Miller A.N."/>
            <person name="Grigoriev I.V."/>
            <person name="Debuchy R."/>
            <person name="Gladieux P."/>
            <person name="Hiltunen Thoren M."/>
            <person name="Johannesson H."/>
        </authorList>
    </citation>
    <scope>NUCLEOTIDE SEQUENCE</scope>
    <source>
        <strain evidence="3">CBS 359.72</strain>
    </source>
</reference>
<keyword evidence="4" id="KW-1185">Reference proteome</keyword>
<protein>
    <submittedName>
        <fullName evidence="3">Uncharacterized protein</fullName>
    </submittedName>
</protein>
<sequence>MDSPDQSISNGTCFYARGKSSNDRFIPCGNVAFGNIHCCQAGDTCLEDSACYNGRYGTTYLAGCTDIYYDDTSCPNKTSWDGYPWAGLIYCRPNQWVACEETAKPSTISTGDDCTCDPDVEARTAAFIDGSIIGSIAILPTISGGRIEWLPGHLPTAIPTSTSSSSVIKSTSTPESTSAPSPTLLVPTSTPVNGSDSSHHHLAHLTIGAKVGIGIGCALGVILLFGALSAVWVVLRRRRRGGDNANENNDYGNNMTPYSPGPDSPAAAAVAFSPGQSTTGKGVVAMPIAEMPSPEVPPPRSAVSSAELPANAGGGGNSIWPWSARPELQGDVSPPTSPLLATFTASLGDGGGGGGVLGGQQARSRMRASLSSPSTCTPAPSVAGERGYGGASPYQGHGASRRREDVWEMPG</sequence>
<accession>A0AAN7CTV1</accession>
<organism evidence="3 4">
    <name type="scientific">Corynascus novoguineensis</name>
    <dbReference type="NCBI Taxonomy" id="1126955"/>
    <lineage>
        <taxon>Eukaryota</taxon>
        <taxon>Fungi</taxon>
        <taxon>Dikarya</taxon>
        <taxon>Ascomycota</taxon>
        <taxon>Pezizomycotina</taxon>
        <taxon>Sordariomycetes</taxon>
        <taxon>Sordariomycetidae</taxon>
        <taxon>Sordariales</taxon>
        <taxon>Chaetomiaceae</taxon>
        <taxon>Corynascus</taxon>
    </lineage>
</organism>
<feature type="region of interest" description="Disordered" evidence="1">
    <location>
        <begin position="348"/>
        <end position="411"/>
    </location>
</feature>
<feature type="compositionally biased region" description="Gly residues" evidence="1">
    <location>
        <begin position="348"/>
        <end position="358"/>
    </location>
</feature>
<proteinExistence type="predicted"/>
<name>A0AAN7CTV1_9PEZI</name>
<feature type="region of interest" description="Disordered" evidence="1">
    <location>
        <begin position="160"/>
        <end position="183"/>
    </location>
</feature>
<feature type="transmembrane region" description="Helical" evidence="2">
    <location>
        <begin position="211"/>
        <end position="235"/>
    </location>
</feature>
<feature type="compositionally biased region" description="Polar residues" evidence="1">
    <location>
        <begin position="369"/>
        <end position="378"/>
    </location>
</feature>
<dbReference type="EMBL" id="MU857645">
    <property type="protein sequence ID" value="KAK4247926.1"/>
    <property type="molecule type" value="Genomic_DNA"/>
</dbReference>
<evidence type="ECO:0000313" key="4">
    <source>
        <dbReference type="Proteomes" id="UP001303647"/>
    </source>
</evidence>
<dbReference type="AlphaFoldDB" id="A0AAN7CTV1"/>
<gene>
    <name evidence="3" type="ORF">C7999DRAFT_31604</name>
</gene>
<keyword evidence="2" id="KW-0812">Transmembrane</keyword>
<feature type="compositionally biased region" description="Basic and acidic residues" evidence="1">
    <location>
        <begin position="401"/>
        <end position="411"/>
    </location>
</feature>
<evidence type="ECO:0000256" key="1">
    <source>
        <dbReference type="SAM" id="MobiDB-lite"/>
    </source>
</evidence>
<evidence type="ECO:0000256" key="2">
    <source>
        <dbReference type="SAM" id="Phobius"/>
    </source>
</evidence>
<keyword evidence="2" id="KW-0472">Membrane</keyword>
<keyword evidence="2" id="KW-1133">Transmembrane helix</keyword>
<comment type="caution">
    <text evidence="3">The sequence shown here is derived from an EMBL/GenBank/DDBJ whole genome shotgun (WGS) entry which is preliminary data.</text>
</comment>
<evidence type="ECO:0000313" key="3">
    <source>
        <dbReference type="EMBL" id="KAK4247926.1"/>
    </source>
</evidence>
<reference evidence="3" key="2">
    <citation type="submission" date="2023-05" db="EMBL/GenBank/DDBJ databases">
        <authorList>
            <consortium name="Lawrence Berkeley National Laboratory"/>
            <person name="Steindorff A."/>
            <person name="Hensen N."/>
            <person name="Bonometti L."/>
            <person name="Westerberg I."/>
            <person name="Brannstrom I.O."/>
            <person name="Guillou S."/>
            <person name="Cros-Aarteil S."/>
            <person name="Calhoun S."/>
            <person name="Haridas S."/>
            <person name="Kuo A."/>
            <person name="Mondo S."/>
            <person name="Pangilinan J."/>
            <person name="Riley R."/>
            <person name="Labutti K."/>
            <person name="Andreopoulos B."/>
            <person name="Lipzen A."/>
            <person name="Chen C."/>
            <person name="Yanf M."/>
            <person name="Daum C."/>
            <person name="Ng V."/>
            <person name="Clum A."/>
            <person name="Ohm R."/>
            <person name="Martin F."/>
            <person name="Silar P."/>
            <person name="Natvig D."/>
            <person name="Lalanne C."/>
            <person name="Gautier V."/>
            <person name="Ament-Velasquez S.L."/>
            <person name="Kruys A."/>
            <person name="Hutchinson M.I."/>
            <person name="Powell A.J."/>
            <person name="Barry K."/>
            <person name="Miller A.N."/>
            <person name="Grigoriev I.V."/>
            <person name="Debuchy R."/>
            <person name="Gladieux P."/>
            <person name="Thoren M.H."/>
            <person name="Johannesson H."/>
        </authorList>
    </citation>
    <scope>NUCLEOTIDE SEQUENCE</scope>
    <source>
        <strain evidence="3">CBS 359.72</strain>
    </source>
</reference>